<dbReference type="EMBL" id="JACEFO010002840">
    <property type="protein sequence ID" value="KAF8647692.1"/>
    <property type="molecule type" value="Genomic_DNA"/>
</dbReference>
<keyword evidence="3" id="KW-1185">Reference proteome</keyword>
<feature type="compositionally biased region" description="Low complexity" evidence="1">
    <location>
        <begin position="267"/>
        <end position="283"/>
    </location>
</feature>
<protein>
    <submittedName>
        <fullName evidence="2">Uncharacterized protein</fullName>
    </submittedName>
</protein>
<comment type="caution">
    <text evidence="2">The sequence shown here is derived from an EMBL/GenBank/DDBJ whole genome shotgun (WGS) entry which is preliminary data.</text>
</comment>
<dbReference type="Proteomes" id="UP000636709">
    <property type="component" value="Unassembled WGS sequence"/>
</dbReference>
<feature type="region of interest" description="Disordered" evidence="1">
    <location>
        <begin position="209"/>
        <end position="243"/>
    </location>
</feature>
<sequence length="397" mass="41403">MQTQTSIRSSTTTSIHHLAPSLARGPARPDPAKPRGTKRVGLTPPPASRTATRARFSVADLSLRVSRVLVACVAALDRSLQAKEPQKTEYPPGSTVQRAFRPFPPTAPPTVDAVHACRGVIRPSGPTSQPFGPPRRGGGYEQTAEDPMRRCLPGPRAAPTGRVQVRGSCLNCKLDSAEERERQRVGELFPSLPSLPFFFFSLSCSSPPTSFPAPARSRSRFASPPSSSSSIPSLPPPPTDSRIKTLLRPAAARHGRRLLQPPPPPAAAAGLPPLPRAAARPAGHGSSQGPAVPLPVAHPHLLLQAPRRREAPDPSPCCSSSRSRASCSPLGCSGSAPSAAASASLPASAASWFDAPASGSKSGGGGGTHTHAQGTGESIKLRGWFPLLFALDVAIYC</sequence>
<name>A0A835A350_9POAL</name>
<evidence type="ECO:0000313" key="2">
    <source>
        <dbReference type="EMBL" id="KAF8647692.1"/>
    </source>
</evidence>
<feature type="region of interest" description="Disordered" evidence="1">
    <location>
        <begin position="255"/>
        <end position="294"/>
    </location>
</feature>
<reference evidence="2" key="1">
    <citation type="submission" date="2020-07" db="EMBL/GenBank/DDBJ databases">
        <title>Genome sequence and genetic diversity analysis of an under-domesticated orphan crop, white fonio (Digitaria exilis).</title>
        <authorList>
            <person name="Bennetzen J.L."/>
            <person name="Chen S."/>
            <person name="Ma X."/>
            <person name="Wang X."/>
            <person name="Yssel A.E.J."/>
            <person name="Chaluvadi S.R."/>
            <person name="Johnson M."/>
            <person name="Gangashetty P."/>
            <person name="Hamidou F."/>
            <person name="Sanogo M.D."/>
            <person name="Zwaenepoel A."/>
            <person name="Wallace J."/>
            <person name="Van De Peer Y."/>
            <person name="Van Deynze A."/>
        </authorList>
    </citation>
    <scope>NUCLEOTIDE SEQUENCE</scope>
    <source>
        <tissue evidence="2">Leaves</tissue>
    </source>
</reference>
<gene>
    <name evidence="2" type="ORF">HU200_065331</name>
</gene>
<evidence type="ECO:0000256" key="1">
    <source>
        <dbReference type="SAM" id="MobiDB-lite"/>
    </source>
</evidence>
<evidence type="ECO:0000313" key="3">
    <source>
        <dbReference type="Proteomes" id="UP000636709"/>
    </source>
</evidence>
<feature type="compositionally biased region" description="Low complexity" evidence="1">
    <location>
        <begin position="1"/>
        <end position="15"/>
    </location>
</feature>
<organism evidence="2 3">
    <name type="scientific">Digitaria exilis</name>
    <dbReference type="NCBI Taxonomy" id="1010633"/>
    <lineage>
        <taxon>Eukaryota</taxon>
        <taxon>Viridiplantae</taxon>
        <taxon>Streptophyta</taxon>
        <taxon>Embryophyta</taxon>
        <taxon>Tracheophyta</taxon>
        <taxon>Spermatophyta</taxon>
        <taxon>Magnoliopsida</taxon>
        <taxon>Liliopsida</taxon>
        <taxon>Poales</taxon>
        <taxon>Poaceae</taxon>
        <taxon>PACMAD clade</taxon>
        <taxon>Panicoideae</taxon>
        <taxon>Panicodae</taxon>
        <taxon>Paniceae</taxon>
        <taxon>Anthephorinae</taxon>
        <taxon>Digitaria</taxon>
    </lineage>
</organism>
<feature type="compositionally biased region" description="Low complexity" evidence="1">
    <location>
        <begin position="209"/>
        <end position="232"/>
    </location>
</feature>
<feature type="region of interest" description="Disordered" evidence="1">
    <location>
        <begin position="123"/>
        <end position="159"/>
    </location>
</feature>
<accession>A0A835A350</accession>
<feature type="region of interest" description="Disordered" evidence="1">
    <location>
        <begin position="1"/>
        <end position="51"/>
    </location>
</feature>
<dbReference type="AlphaFoldDB" id="A0A835A350"/>
<proteinExistence type="predicted"/>